<keyword evidence="3" id="KW-0479">Metal-binding</keyword>
<evidence type="ECO:0000256" key="6">
    <source>
        <dbReference type="ARBA" id="ARBA00022833"/>
    </source>
</evidence>
<evidence type="ECO:0000259" key="9">
    <source>
        <dbReference type="Pfam" id="PF02492"/>
    </source>
</evidence>
<evidence type="ECO:0000256" key="3">
    <source>
        <dbReference type="ARBA" id="ARBA00022723"/>
    </source>
</evidence>
<dbReference type="PANTHER" id="PTHR30134:SF2">
    <property type="entry name" value="HYDROGENASE MATURATION FACTOR HYPB"/>
    <property type="match status" value="1"/>
</dbReference>
<dbReference type="Pfam" id="PF02492">
    <property type="entry name" value="cobW"/>
    <property type="match status" value="1"/>
</dbReference>
<dbReference type="SUPFAM" id="SSF52540">
    <property type="entry name" value="P-loop containing nucleoside triphosphate hydrolases"/>
    <property type="match status" value="1"/>
</dbReference>
<evidence type="ECO:0000256" key="7">
    <source>
        <dbReference type="ARBA" id="ARBA00023134"/>
    </source>
</evidence>
<keyword evidence="5" id="KW-0378">Hydrolase</keyword>
<sequence length="243" mass="27365">MCTTCGCGTNDTHHDHDHHHHNHDHHHGHDIAKLEKSILDENDKYAQSNREYLANYNSLAINFVSSPGSGKTSLLEKTIAKLKDSFPVVVIEGDQHTEIDADRIRKAGAQAYQINTGKACHLDAHMVGHAFEHLDIADNGFVMIENVGNLICPAMFDLGEKHRVAIISTTEGADKPLKYPDMFFYADTVIINKIDLSPYVDFDIEACEANIRKIRPDAKIFKLSVKTEEGFDSWLDWLRSLKQ</sequence>
<dbReference type="RefSeq" id="WP_119329642.1">
    <property type="nucleotide sequence ID" value="NZ_JBHSJH010000002.1"/>
</dbReference>
<evidence type="ECO:0000256" key="2">
    <source>
        <dbReference type="ARBA" id="ARBA00022596"/>
    </source>
</evidence>
<keyword evidence="11" id="KW-1185">Reference proteome</keyword>
<dbReference type="InterPro" id="IPR003495">
    <property type="entry name" value="CobW/HypB/UreG_nucleotide-bd"/>
</dbReference>
<organism evidence="10 11">
    <name type="scientific">Pseudofrancisella aestuarii</name>
    <dbReference type="NCBI Taxonomy" id="2670347"/>
    <lineage>
        <taxon>Bacteria</taxon>
        <taxon>Pseudomonadati</taxon>
        <taxon>Pseudomonadota</taxon>
        <taxon>Gammaproteobacteria</taxon>
        <taxon>Thiotrichales</taxon>
        <taxon>Francisellaceae</taxon>
        <taxon>Pseudofrancisella</taxon>
    </lineage>
</organism>
<dbReference type="PANTHER" id="PTHR30134">
    <property type="entry name" value="HYDROGENASE PROTEIN ASSEMBLY PROTEIN, NICKEL CHAPERONE"/>
    <property type="match status" value="1"/>
</dbReference>
<comment type="caution">
    <text evidence="10">The sequence shown here is derived from an EMBL/GenBank/DDBJ whole genome shotgun (WGS) entry which is preliminary data.</text>
</comment>
<accession>A0ABV9TAR5</accession>
<dbReference type="CDD" id="cd05390">
    <property type="entry name" value="HypB"/>
    <property type="match status" value="1"/>
</dbReference>
<dbReference type="EMBL" id="JBHSJH010000002">
    <property type="protein sequence ID" value="MFC4892221.1"/>
    <property type="molecule type" value="Genomic_DNA"/>
</dbReference>
<keyword evidence="2" id="KW-0533">Nickel</keyword>
<evidence type="ECO:0000256" key="4">
    <source>
        <dbReference type="ARBA" id="ARBA00022741"/>
    </source>
</evidence>
<protein>
    <recommendedName>
        <fullName evidence="8">Hydrogenase maturation factor HypB</fullName>
    </recommendedName>
</protein>
<keyword evidence="6" id="KW-0862">Zinc</keyword>
<keyword evidence="4" id="KW-0547">Nucleotide-binding</keyword>
<dbReference type="Proteomes" id="UP001595926">
    <property type="component" value="Unassembled WGS sequence"/>
</dbReference>
<dbReference type="InterPro" id="IPR004392">
    <property type="entry name" value="Hyd_mat_HypB"/>
</dbReference>
<evidence type="ECO:0000256" key="8">
    <source>
        <dbReference type="ARBA" id="ARBA00035238"/>
    </source>
</evidence>
<gene>
    <name evidence="10" type="primary">hypB</name>
    <name evidence="10" type="ORF">ACFPDQ_04070</name>
</gene>
<dbReference type="Gene3D" id="3.40.50.300">
    <property type="entry name" value="P-loop containing nucleotide triphosphate hydrolases"/>
    <property type="match status" value="1"/>
</dbReference>
<dbReference type="PIRSF" id="PIRSF005624">
    <property type="entry name" value="Ni-bind_GTPase"/>
    <property type="match status" value="1"/>
</dbReference>
<dbReference type="InterPro" id="IPR027417">
    <property type="entry name" value="P-loop_NTPase"/>
</dbReference>
<keyword evidence="7" id="KW-0342">GTP-binding</keyword>
<evidence type="ECO:0000313" key="10">
    <source>
        <dbReference type="EMBL" id="MFC4892221.1"/>
    </source>
</evidence>
<evidence type="ECO:0000313" key="11">
    <source>
        <dbReference type="Proteomes" id="UP001595926"/>
    </source>
</evidence>
<comment type="similarity">
    <text evidence="1">Belongs to the SIMIBI class G3E GTPase family. HypB/HupM subfamily.</text>
</comment>
<dbReference type="NCBIfam" id="TIGR00073">
    <property type="entry name" value="hypB"/>
    <property type="match status" value="1"/>
</dbReference>
<evidence type="ECO:0000256" key="1">
    <source>
        <dbReference type="ARBA" id="ARBA00006211"/>
    </source>
</evidence>
<name>A0ABV9TAR5_9GAMM</name>
<reference evidence="11" key="1">
    <citation type="journal article" date="2019" name="Int. J. Syst. Evol. Microbiol.">
        <title>The Global Catalogue of Microorganisms (GCM) 10K type strain sequencing project: providing services to taxonomists for standard genome sequencing and annotation.</title>
        <authorList>
            <consortium name="The Broad Institute Genomics Platform"/>
            <consortium name="The Broad Institute Genome Sequencing Center for Infectious Disease"/>
            <person name="Wu L."/>
            <person name="Ma J."/>
        </authorList>
    </citation>
    <scope>NUCLEOTIDE SEQUENCE [LARGE SCALE GENOMIC DNA]</scope>
    <source>
        <strain evidence="11">CGMCC 1.13718</strain>
    </source>
</reference>
<feature type="domain" description="CobW/HypB/UreG nucleotide-binding" evidence="9">
    <location>
        <begin position="62"/>
        <end position="221"/>
    </location>
</feature>
<evidence type="ECO:0000256" key="5">
    <source>
        <dbReference type="ARBA" id="ARBA00022801"/>
    </source>
</evidence>
<proteinExistence type="inferred from homology"/>